<dbReference type="EMBL" id="BMML01000016">
    <property type="protein sequence ID" value="GGN27931.1"/>
    <property type="molecule type" value="Genomic_DNA"/>
</dbReference>
<proteinExistence type="predicted"/>
<name>A0A918CUG2_9ACTN</name>
<accession>A0A918CUG2</accession>
<organism evidence="1 2">
    <name type="scientific">Streptomyces fuscichromogenes</name>
    <dbReference type="NCBI Taxonomy" id="1324013"/>
    <lineage>
        <taxon>Bacteria</taxon>
        <taxon>Bacillati</taxon>
        <taxon>Actinomycetota</taxon>
        <taxon>Actinomycetes</taxon>
        <taxon>Kitasatosporales</taxon>
        <taxon>Streptomycetaceae</taxon>
        <taxon>Streptomyces</taxon>
    </lineage>
</organism>
<gene>
    <name evidence="1" type="ORF">GCM10011578_063580</name>
</gene>
<dbReference type="Pfam" id="PF09684">
    <property type="entry name" value="Tail_P2_I"/>
    <property type="match status" value="1"/>
</dbReference>
<dbReference type="AlphaFoldDB" id="A0A918CUG2"/>
<comment type="caution">
    <text evidence="1">The sequence shown here is derived from an EMBL/GenBank/DDBJ whole genome shotgun (WGS) entry which is preliminary data.</text>
</comment>
<dbReference type="Proteomes" id="UP000653411">
    <property type="component" value="Unassembled WGS sequence"/>
</dbReference>
<evidence type="ECO:0000313" key="1">
    <source>
        <dbReference type="EMBL" id="GGN27931.1"/>
    </source>
</evidence>
<dbReference type="InterPro" id="IPR006521">
    <property type="entry name" value="Tail_protein_I"/>
</dbReference>
<reference evidence="1" key="1">
    <citation type="journal article" date="2014" name="Int. J. Syst. Evol. Microbiol.">
        <title>Complete genome sequence of Corynebacterium casei LMG S-19264T (=DSM 44701T), isolated from a smear-ripened cheese.</title>
        <authorList>
            <consortium name="US DOE Joint Genome Institute (JGI-PGF)"/>
            <person name="Walter F."/>
            <person name="Albersmeier A."/>
            <person name="Kalinowski J."/>
            <person name="Ruckert C."/>
        </authorList>
    </citation>
    <scope>NUCLEOTIDE SEQUENCE</scope>
    <source>
        <strain evidence="1">CGMCC 4.7110</strain>
    </source>
</reference>
<dbReference type="RefSeq" id="WP_189266292.1">
    <property type="nucleotide sequence ID" value="NZ_BMML01000016.1"/>
</dbReference>
<keyword evidence="2" id="KW-1185">Reference proteome</keyword>
<dbReference type="NCBIfam" id="TIGR02242">
    <property type="entry name" value="tail_TIGR02242"/>
    <property type="match status" value="1"/>
</dbReference>
<protein>
    <submittedName>
        <fullName evidence="1">Phage tail protein</fullName>
    </submittedName>
</protein>
<reference evidence="1" key="2">
    <citation type="submission" date="2020-09" db="EMBL/GenBank/DDBJ databases">
        <authorList>
            <person name="Sun Q."/>
            <person name="Zhou Y."/>
        </authorList>
    </citation>
    <scope>NUCLEOTIDE SEQUENCE</scope>
    <source>
        <strain evidence="1">CGMCC 4.7110</strain>
    </source>
</reference>
<dbReference type="InterPro" id="IPR011748">
    <property type="entry name" value="Unchr_phage_tail-like"/>
</dbReference>
<sequence length="179" mass="19243">MRRAVAGLDTPYPIGTLLPAVFQEDPVAMRWTGALDEVLAPAISTLDCLAAYTDPMLAPDDFVRWLAGWLGTVLDENWPLDRQRAAVAHSVPLYRLRGTAEGLRTLVELVTGGEVELAESGGVRWSAAPNTPLPGEEAARLAVRVTVPRGTPVDVAALEELIVAEKPAHVPHGLEVVER</sequence>
<evidence type="ECO:0000313" key="2">
    <source>
        <dbReference type="Proteomes" id="UP000653411"/>
    </source>
</evidence>